<dbReference type="EMBL" id="JBHTHR010000428">
    <property type="protein sequence ID" value="MFD0802299.1"/>
    <property type="molecule type" value="Genomic_DNA"/>
</dbReference>
<protein>
    <submittedName>
        <fullName evidence="2">Helix-turn-helix domain-containing protein</fullName>
    </submittedName>
</protein>
<dbReference type="InterPro" id="IPR010982">
    <property type="entry name" value="Lambda_DNA-bd_dom_sf"/>
</dbReference>
<proteinExistence type="predicted"/>
<keyword evidence="3" id="KW-1185">Reference proteome</keyword>
<evidence type="ECO:0000256" key="1">
    <source>
        <dbReference type="SAM" id="MobiDB-lite"/>
    </source>
</evidence>
<gene>
    <name evidence="2" type="ORF">ACFQZU_13390</name>
</gene>
<dbReference type="PANTHER" id="PTHR34475:SF1">
    <property type="entry name" value="CYTOSKELETON PROTEIN RODZ"/>
    <property type="match status" value="1"/>
</dbReference>
<feature type="compositionally biased region" description="Basic and acidic residues" evidence="1">
    <location>
        <begin position="93"/>
        <end position="117"/>
    </location>
</feature>
<dbReference type="InterPro" id="IPR050400">
    <property type="entry name" value="Bact_Cytoskel_RodZ"/>
</dbReference>
<accession>A0ABW3BGV8</accession>
<evidence type="ECO:0000313" key="3">
    <source>
        <dbReference type="Proteomes" id="UP001596956"/>
    </source>
</evidence>
<evidence type="ECO:0000313" key="2">
    <source>
        <dbReference type="EMBL" id="MFD0802299.1"/>
    </source>
</evidence>
<feature type="non-terminal residue" evidence="2">
    <location>
        <position position="163"/>
    </location>
</feature>
<dbReference type="SUPFAM" id="SSF47413">
    <property type="entry name" value="lambda repressor-like DNA-binding domains"/>
    <property type="match status" value="1"/>
</dbReference>
<organism evidence="2 3">
    <name type="scientific">Streptomonospora algeriensis</name>
    <dbReference type="NCBI Taxonomy" id="995084"/>
    <lineage>
        <taxon>Bacteria</taxon>
        <taxon>Bacillati</taxon>
        <taxon>Actinomycetota</taxon>
        <taxon>Actinomycetes</taxon>
        <taxon>Streptosporangiales</taxon>
        <taxon>Nocardiopsidaceae</taxon>
        <taxon>Streptomonospora</taxon>
    </lineage>
</organism>
<dbReference type="PANTHER" id="PTHR34475">
    <property type="match status" value="1"/>
</dbReference>
<comment type="caution">
    <text evidence="2">The sequence shown here is derived from an EMBL/GenBank/DDBJ whole genome shotgun (WGS) entry which is preliminary data.</text>
</comment>
<dbReference type="Proteomes" id="UP001596956">
    <property type="component" value="Unassembled WGS sequence"/>
</dbReference>
<dbReference type="Pfam" id="PF13413">
    <property type="entry name" value="HTH_25"/>
    <property type="match status" value="1"/>
</dbReference>
<dbReference type="Gene3D" id="1.10.260.40">
    <property type="entry name" value="lambda repressor-like DNA-binding domains"/>
    <property type="match status" value="1"/>
</dbReference>
<reference evidence="3" key="1">
    <citation type="journal article" date="2019" name="Int. J. Syst. Evol. Microbiol.">
        <title>The Global Catalogue of Microorganisms (GCM) 10K type strain sequencing project: providing services to taxonomists for standard genome sequencing and annotation.</title>
        <authorList>
            <consortium name="The Broad Institute Genomics Platform"/>
            <consortium name="The Broad Institute Genome Sequencing Center for Infectious Disease"/>
            <person name="Wu L."/>
            <person name="Ma J."/>
        </authorList>
    </citation>
    <scope>NUCLEOTIDE SEQUENCE [LARGE SCALE GENOMIC DNA]</scope>
    <source>
        <strain evidence="3">CCUG 63369</strain>
    </source>
</reference>
<sequence length="163" mass="17026">MTTIGRTIAAARENAGYSLADLSARTCIRRPVLAGIEDDDFRACGGDFYARGHIRAVCRELGIDPAELLECYDREYAQNRAVPAFTDKPITGRAEEADGDADGHGGSDSRAGAHSEAAESVQEVPSARTEDSESAAPAGRAEDAHAAAGASQHSGRRPPSAEG</sequence>
<feature type="region of interest" description="Disordered" evidence="1">
    <location>
        <begin position="82"/>
        <end position="163"/>
    </location>
</feature>
<name>A0ABW3BGV8_9ACTN</name>